<accession>A0A1A8XYS4</accession>
<evidence type="ECO:0000313" key="2">
    <source>
        <dbReference type="Proteomes" id="UP000199169"/>
    </source>
</evidence>
<dbReference type="EMBL" id="FLQX01000168">
    <property type="protein sequence ID" value="SBT10099.1"/>
    <property type="molecule type" value="Genomic_DNA"/>
</dbReference>
<dbReference type="Pfam" id="PF11136">
    <property type="entry name" value="DUF2889"/>
    <property type="match status" value="1"/>
</dbReference>
<sequence length="100" mass="11294">MPYIGYCDRITPDYAQIIGLNLFHGFRSAVNDLFRGKHCCSKISELLMFLPTAALQTFASDVRDDDDSGPCQLDHCHALDSHSDAVRRLYPRCYRGQKPG</sequence>
<reference evidence="1 2" key="1">
    <citation type="submission" date="2016-06" db="EMBL/GenBank/DDBJ databases">
        <authorList>
            <person name="Kjaerup R.B."/>
            <person name="Dalgaard T.S."/>
            <person name="Juul-Madsen H.R."/>
        </authorList>
    </citation>
    <scope>NUCLEOTIDE SEQUENCE [LARGE SCALE GENOMIC DNA]</scope>
    <source>
        <strain evidence="1">3</strain>
    </source>
</reference>
<name>A0A1A8XYS4_9PROT</name>
<organism evidence="1 2">
    <name type="scientific">Candidatus Accumulibacter aalborgensis</name>
    <dbReference type="NCBI Taxonomy" id="1860102"/>
    <lineage>
        <taxon>Bacteria</taxon>
        <taxon>Pseudomonadati</taxon>
        <taxon>Pseudomonadota</taxon>
        <taxon>Betaproteobacteria</taxon>
        <taxon>Candidatus Accumulibacter</taxon>
    </lineage>
</organism>
<dbReference type="InterPro" id="IPR021312">
    <property type="entry name" value="DUF2889"/>
</dbReference>
<dbReference type="Proteomes" id="UP000199169">
    <property type="component" value="Unassembled WGS sequence"/>
</dbReference>
<protein>
    <submittedName>
        <fullName evidence="1">Uncharacterized protein</fullName>
    </submittedName>
</protein>
<dbReference type="RefSeq" id="WP_342674078.1">
    <property type="nucleotide sequence ID" value="NZ_FLQX01000168.1"/>
</dbReference>
<evidence type="ECO:0000313" key="1">
    <source>
        <dbReference type="EMBL" id="SBT10099.1"/>
    </source>
</evidence>
<dbReference type="STRING" id="1860102.ACCAA_870010"/>
<keyword evidence="2" id="KW-1185">Reference proteome</keyword>
<gene>
    <name evidence="1" type="ORF">ACCAA_870010</name>
</gene>
<proteinExistence type="predicted"/>
<dbReference type="AlphaFoldDB" id="A0A1A8XYS4"/>